<keyword evidence="1" id="KW-0472">Membrane</keyword>
<evidence type="ECO:0000313" key="3">
    <source>
        <dbReference type="Proteomes" id="UP000593572"/>
    </source>
</evidence>
<feature type="transmembrane region" description="Helical" evidence="1">
    <location>
        <begin position="55"/>
        <end position="75"/>
    </location>
</feature>
<keyword evidence="3" id="KW-1185">Reference proteome</keyword>
<keyword evidence="1" id="KW-1133">Transmembrane helix</keyword>
<protein>
    <submittedName>
        <fullName evidence="2">Uncharacterized protein</fullName>
    </submittedName>
</protein>
<accession>A0A7J8LNW0</accession>
<keyword evidence="1" id="KW-0812">Transmembrane</keyword>
<feature type="non-terminal residue" evidence="2">
    <location>
        <position position="87"/>
    </location>
</feature>
<organism evidence="2 3">
    <name type="scientific">Gossypium lobatum</name>
    <dbReference type="NCBI Taxonomy" id="34289"/>
    <lineage>
        <taxon>Eukaryota</taxon>
        <taxon>Viridiplantae</taxon>
        <taxon>Streptophyta</taxon>
        <taxon>Embryophyta</taxon>
        <taxon>Tracheophyta</taxon>
        <taxon>Spermatophyta</taxon>
        <taxon>Magnoliopsida</taxon>
        <taxon>eudicotyledons</taxon>
        <taxon>Gunneridae</taxon>
        <taxon>Pentapetalae</taxon>
        <taxon>rosids</taxon>
        <taxon>malvids</taxon>
        <taxon>Malvales</taxon>
        <taxon>Malvaceae</taxon>
        <taxon>Malvoideae</taxon>
        <taxon>Gossypium</taxon>
    </lineage>
</organism>
<gene>
    <name evidence="2" type="ORF">Golob_013251</name>
</gene>
<comment type="caution">
    <text evidence="2">The sequence shown here is derived from an EMBL/GenBank/DDBJ whole genome shotgun (WGS) entry which is preliminary data.</text>
</comment>
<evidence type="ECO:0000313" key="2">
    <source>
        <dbReference type="EMBL" id="MBA0554126.1"/>
    </source>
</evidence>
<reference evidence="2 3" key="1">
    <citation type="journal article" date="2019" name="Genome Biol. Evol.">
        <title>Insights into the evolution of the New World diploid cottons (Gossypium, subgenus Houzingenia) based on genome sequencing.</title>
        <authorList>
            <person name="Grover C.E."/>
            <person name="Arick M.A. 2nd"/>
            <person name="Thrash A."/>
            <person name="Conover J.L."/>
            <person name="Sanders W.S."/>
            <person name="Peterson D.G."/>
            <person name="Frelichowski J.E."/>
            <person name="Scheffler J.A."/>
            <person name="Scheffler B.E."/>
            <person name="Wendel J.F."/>
        </authorList>
    </citation>
    <scope>NUCLEOTIDE SEQUENCE [LARGE SCALE GENOMIC DNA]</scope>
    <source>
        <strain evidence="2">157</strain>
        <tissue evidence="2">Leaf</tissue>
    </source>
</reference>
<dbReference type="EMBL" id="JABEZX010000004">
    <property type="protein sequence ID" value="MBA0554126.1"/>
    <property type="molecule type" value="Genomic_DNA"/>
</dbReference>
<dbReference type="Proteomes" id="UP000593572">
    <property type="component" value="Unassembled WGS sequence"/>
</dbReference>
<proteinExistence type="predicted"/>
<name>A0A7J8LNW0_9ROSI</name>
<dbReference type="AlphaFoldDB" id="A0A7J8LNW0"/>
<sequence length="87" mass="9623">MAVSFLVTTLVIPSSSTIDSSSCQGSMAECMENDEFDMDSDINRRKLKLTFTAEAAAQLLVAVACSLFSFVKLFLICKKYIAIKWDL</sequence>
<evidence type="ECO:0000256" key="1">
    <source>
        <dbReference type="SAM" id="Phobius"/>
    </source>
</evidence>